<dbReference type="Proteomes" id="UP001054902">
    <property type="component" value="Unassembled WGS sequence"/>
</dbReference>
<proteinExistence type="predicted"/>
<dbReference type="Gene3D" id="6.10.140.2220">
    <property type="match status" value="1"/>
</dbReference>
<organism evidence="6 7">
    <name type="scientific">Chaetoceros tenuissimus</name>
    <dbReference type="NCBI Taxonomy" id="426638"/>
    <lineage>
        <taxon>Eukaryota</taxon>
        <taxon>Sar</taxon>
        <taxon>Stramenopiles</taxon>
        <taxon>Ochrophyta</taxon>
        <taxon>Bacillariophyta</taxon>
        <taxon>Coscinodiscophyceae</taxon>
        <taxon>Chaetocerotophycidae</taxon>
        <taxon>Chaetocerotales</taxon>
        <taxon>Chaetocerotaceae</taxon>
        <taxon>Chaetoceros</taxon>
    </lineage>
</organism>
<reference evidence="6 7" key="1">
    <citation type="journal article" date="2021" name="Sci. Rep.">
        <title>The genome of the diatom Chaetoceros tenuissimus carries an ancient integrated fragment of an extant virus.</title>
        <authorList>
            <person name="Hongo Y."/>
            <person name="Kimura K."/>
            <person name="Takaki Y."/>
            <person name="Yoshida Y."/>
            <person name="Baba S."/>
            <person name="Kobayashi G."/>
            <person name="Nagasaki K."/>
            <person name="Hano T."/>
            <person name="Tomaru Y."/>
        </authorList>
    </citation>
    <scope>NUCLEOTIDE SEQUENCE [LARGE SCALE GENOMIC DNA]</scope>
    <source>
        <strain evidence="6 7">NIES-3715</strain>
    </source>
</reference>
<evidence type="ECO:0000256" key="1">
    <source>
        <dbReference type="ARBA" id="ARBA00022723"/>
    </source>
</evidence>
<evidence type="ECO:0000256" key="3">
    <source>
        <dbReference type="ARBA" id="ARBA00022833"/>
    </source>
</evidence>
<evidence type="ECO:0000313" key="7">
    <source>
        <dbReference type="Proteomes" id="UP001054902"/>
    </source>
</evidence>
<evidence type="ECO:0000256" key="4">
    <source>
        <dbReference type="PROSITE-ProRule" id="PRU00134"/>
    </source>
</evidence>
<keyword evidence="2 4" id="KW-0863">Zinc-finger</keyword>
<evidence type="ECO:0000256" key="2">
    <source>
        <dbReference type="ARBA" id="ARBA00022771"/>
    </source>
</evidence>
<dbReference type="PROSITE" id="PS50865">
    <property type="entry name" value="ZF_MYND_2"/>
    <property type="match status" value="1"/>
</dbReference>
<keyword evidence="7" id="KW-1185">Reference proteome</keyword>
<dbReference type="GO" id="GO:0008270">
    <property type="term" value="F:zinc ion binding"/>
    <property type="evidence" value="ECO:0007669"/>
    <property type="project" value="UniProtKB-KW"/>
</dbReference>
<sequence>MGKKGKRSKKKDERGKILRECDKLMCGAFDYINEHLYSKGISQFRAVVRLVESKKELMKVYNSDDYTFGRMHFITYFLLMYYEYQRHHYKEAIDCYNNFMAHPEDISPYLRSIGSLYYQLIILRLHSKECQVSDFINYITPPKDDTIPITCPENIFMAAVFAFRAHKQYDFAIRLEVARGSLILTPFKSKISLALTCLEQYRVEFRQRSQMRKGDIPRITSLVDSLVTEYPPSEGRTDLADFVDFADVEYCLVLAQFYYLTRNSNSVQEEESIAKALKCVKRLLPVREGKIVQDRCYTCYQAVTPDEVQFVCSGCRVACYCSIDHQRATWKKEAVKGTRIGHEILCPLYKAFRKYKLEKVSQDRDEEKESKMQRRLDRECVKFLEYGLGLKNKCFSCEY</sequence>
<dbReference type="SUPFAM" id="SSF144232">
    <property type="entry name" value="HIT/MYND zinc finger-like"/>
    <property type="match status" value="1"/>
</dbReference>
<accession>A0AAD3D5W7</accession>
<gene>
    <name evidence="6" type="ORF">CTEN210_14794</name>
</gene>
<dbReference type="InterPro" id="IPR002893">
    <property type="entry name" value="Znf_MYND"/>
</dbReference>
<evidence type="ECO:0000259" key="5">
    <source>
        <dbReference type="PROSITE" id="PS50865"/>
    </source>
</evidence>
<keyword evidence="1" id="KW-0479">Metal-binding</keyword>
<comment type="caution">
    <text evidence="6">The sequence shown here is derived from an EMBL/GenBank/DDBJ whole genome shotgun (WGS) entry which is preliminary data.</text>
</comment>
<feature type="domain" description="MYND-type" evidence="5">
    <location>
        <begin position="296"/>
        <end position="346"/>
    </location>
</feature>
<evidence type="ECO:0000313" key="6">
    <source>
        <dbReference type="EMBL" id="GFH58318.1"/>
    </source>
</evidence>
<dbReference type="AlphaFoldDB" id="A0AAD3D5W7"/>
<dbReference type="EMBL" id="BLLK01000062">
    <property type="protein sequence ID" value="GFH58318.1"/>
    <property type="molecule type" value="Genomic_DNA"/>
</dbReference>
<keyword evidence="3" id="KW-0862">Zinc</keyword>
<name>A0AAD3D5W7_9STRA</name>
<protein>
    <recommendedName>
        <fullName evidence="5">MYND-type domain-containing protein</fullName>
    </recommendedName>
</protein>